<comment type="similarity">
    <text evidence="2">Belongs to the TPX2 family.</text>
</comment>
<reference evidence="8" key="1">
    <citation type="submission" date="2023-02" db="EMBL/GenBank/DDBJ databases">
        <title>Genome of toxic invasive species Heracleum sosnowskyi carries increased number of genes despite the absence of recent whole-genome duplications.</title>
        <authorList>
            <person name="Schelkunov M."/>
            <person name="Shtratnikova V."/>
            <person name="Makarenko M."/>
            <person name="Klepikova A."/>
            <person name="Omelchenko D."/>
            <person name="Novikova G."/>
            <person name="Obukhova E."/>
            <person name="Bogdanov V."/>
            <person name="Penin A."/>
            <person name="Logacheva M."/>
        </authorList>
    </citation>
    <scope>NUCLEOTIDE SEQUENCE</scope>
    <source>
        <strain evidence="8">Hsosn_3</strain>
        <tissue evidence="8">Leaf</tissue>
    </source>
</reference>
<name>A0AAD8IF89_9APIA</name>
<dbReference type="PANTHER" id="PTHR47067">
    <property type="entry name" value="TPX2 (TARGETING PROTEIN FOR XKLP2) PROTEIN FAMILY-RELATED"/>
    <property type="match status" value="1"/>
</dbReference>
<evidence type="ECO:0000256" key="1">
    <source>
        <dbReference type="ARBA" id="ARBA00004245"/>
    </source>
</evidence>
<evidence type="ECO:0000256" key="2">
    <source>
        <dbReference type="ARBA" id="ARBA00005885"/>
    </source>
</evidence>
<gene>
    <name evidence="8" type="ORF">POM88_021644</name>
</gene>
<dbReference type="InterPro" id="IPR044216">
    <property type="entry name" value="WDL7"/>
</dbReference>
<feature type="domain" description="TPX2 C-terminal" evidence="7">
    <location>
        <begin position="379"/>
        <end position="447"/>
    </location>
</feature>
<feature type="compositionally biased region" description="Basic and acidic residues" evidence="6">
    <location>
        <begin position="438"/>
        <end position="453"/>
    </location>
</feature>
<dbReference type="Proteomes" id="UP001237642">
    <property type="component" value="Unassembled WGS sequence"/>
</dbReference>
<proteinExistence type="inferred from homology"/>
<dbReference type="GO" id="GO:0005874">
    <property type="term" value="C:microtubule"/>
    <property type="evidence" value="ECO:0007669"/>
    <property type="project" value="UniProtKB-KW"/>
</dbReference>
<protein>
    <submittedName>
        <fullName evidence="8">TPX2 domain-containing protein</fullName>
    </submittedName>
</protein>
<dbReference type="Pfam" id="PF06886">
    <property type="entry name" value="TPX2"/>
    <property type="match status" value="1"/>
</dbReference>
<sequence length="495" mass="55148">MGDAACVMHPFSYSSDETHQMNPLHALGESVSFGRFMTDSSLSWEKWSTFTQNRHVEEAERYAQPGSVAEKKAFFEAHYKRIAAAKKAAALLDQENAAKETAESEFGSGGCIDTNPDTEKSSPESQEQILIKTESGKENLMVSANEDDSNSNANYVIPDELGLGKVEMDTETKVLGEIAMNIGSIDPPENFEDKNMVSKLDNPLLKDIAQMERKKRPVLSTLKSSVFRKVASTPAKAMPPLHPRKENSYTPATIRSTMESIDKKRSTPKSLRRFINFTPTRRPEKLSTPASRKIESSEADSNIYKANKDCPTPASVSGMPRQALVTPFTESKRDSKLVDPLASGSKTSGPKWHLLSSVCSKSLSACRKKLQSSTLSTPFTLRTEERAARRKQKLEDRFNEKEAQNVQRQAKLKEKEETEVGKFGPSLCFRARPLPEFYREREKSKKQTKKALEMHSQPPKHVGKKDGSSSVQGTNPFAKSSNNSLKNFLKKDSQA</sequence>
<feature type="region of interest" description="Disordered" evidence="6">
    <location>
        <begin position="381"/>
        <end position="418"/>
    </location>
</feature>
<keyword evidence="3" id="KW-0963">Cytoplasm</keyword>
<feature type="compositionally biased region" description="Basic and acidic residues" evidence="6">
    <location>
        <begin position="382"/>
        <end position="403"/>
    </location>
</feature>
<feature type="region of interest" description="Disordered" evidence="6">
    <location>
        <begin position="231"/>
        <end position="349"/>
    </location>
</feature>
<feature type="compositionally biased region" description="Polar residues" evidence="6">
    <location>
        <begin position="248"/>
        <end position="259"/>
    </location>
</feature>
<reference evidence="8" key="2">
    <citation type="submission" date="2023-05" db="EMBL/GenBank/DDBJ databases">
        <authorList>
            <person name="Schelkunov M.I."/>
        </authorList>
    </citation>
    <scope>NUCLEOTIDE SEQUENCE</scope>
    <source>
        <strain evidence="8">Hsosn_3</strain>
        <tissue evidence="8">Leaf</tissue>
    </source>
</reference>
<dbReference type="PANTHER" id="PTHR47067:SF7">
    <property type="entry name" value="TPX2 (TARGETING PROTEIN FOR XKLP2) PROTEIN FAMILY"/>
    <property type="match status" value="1"/>
</dbReference>
<dbReference type="InterPro" id="IPR027329">
    <property type="entry name" value="TPX2_C"/>
</dbReference>
<feature type="region of interest" description="Disordered" evidence="6">
    <location>
        <begin position="100"/>
        <end position="124"/>
    </location>
</feature>
<evidence type="ECO:0000256" key="3">
    <source>
        <dbReference type="ARBA" id="ARBA00022490"/>
    </source>
</evidence>
<organism evidence="8 9">
    <name type="scientific">Heracleum sosnowskyi</name>
    <dbReference type="NCBI Taxonomy" id="360622"/>
    <lineage>
        <taxon>Eukaryota</taxon>
        <taxon>Viridiplantae</taxon>
        <taxon>Streptophyta</taxon>
        <taxon>Embryophyta</taxon>
        <taxon>Tracheophyta</taxon>
        <taxon>Spermatophyta</taxon>
        <taxon>Magnoliopsida</taxon>
        <taxon>eudicotyledons</taxon>
        <taxon>Gunneridae</taxon>
        <taxon>Pentapetalae</taxon>
        <taxon>asterids</taxon>
        <taxon>campanulids</taxon>
        <taxon>Apiales</taxon>
        <taxon>Apiaceae</taxon>
        <taxon>Apioideae</taxon>
        <taxon>apioid superclade</taxon>
        <taxon>Tordylieae</taxon>
        <taxon>Tordyliinae</taxon>
        <taxon>Heracleum</taxon>
    </lineage>
</organism>
<dbReference type="EMBL" id="JAUIZM010000005">
    <property type="protein sequence ID" value="KAK1383909.1"/>
    <property type="molecule type" value="Genomic_DNA"/>
</dbReference>
<evidence type="ECO:0000256" key="4">
    <source>
        <dbReference type="ARBA" id="ARBA00022701"/>
    </source>
</evidence>
<evidence type="ECO:0000256" key="6">
    <source>
        <dbReference type="SAM" id="MobiDB-lite"/>
    </source>
</evidence>
<feature type="compositionally biased region" description="Polar residues" evidence="6">
    <location>
        <begin position="468"/>
        <end position="486"/>
    </location>
</feature>
<evidence type="ECO:0000313" key="9">
    <source>
        <dbReference type="Proteomes" id="UP001237642"/>
    </source>
</evidence>
<evidence type="ECO:0000259" key="7">
    <source>
        <dbReference type="Pfam" id="PF06886"/>
    </source>
</evidence>
<keyword evidence="5" id="KW-0206">Cytoskeleton</keyword>
<dbReference type="AlphaFoldDB" id="A0AAD8IF89"/>
<accession>A0AAD8IF89</accession>
<feature type="region of interest" description="Disordered" evidence="6">
    <location>
        <begin position="438"/>
        <end position="495"/>
    </location>
</feature>
<keyword evidence="4" id="KW-0493">Microtubule</keyword>
<evidence type="ECO:0000313" key="8">
    <source>
        <dbReference type="EMBL" id="KAK1383909.1"/>
    </source>
</evidence>
<evidence type="ECO:0000256" key="5">
    <source>
        <dbReference type="ARBA" id="ARBA00023212"/>
    </source>
</evidence>
<comment type="caution">
    <text evidence="8">The sequence shown here is derived from an EMBL/GenBank/DDBJ whole genome shotgun (WGS) entry which is preliminary data.</text>
</comment>
<keyword evidence="9" id="KW-1185">Reference proteome</keyword>
<comment type="subcellular location">
    <subcellularLocation>
        <location evidence="1">Cytoplasm</location>
        <location evidence="1">Cytoskeleton</location>
    </subcellularLocation>
</comment>